<dbReference type="Gene3D" id="1.20.5.340">
    <property type="match status" value="1"/>
</dbReference>
<evidence type="ECO:0000313" key="2">
    <source>
        <dbReference type="Proteomes" id="UP001054837"/>
    </source>
</evidence>
<comment type="caution">
    <text evidence="1">The sequence shown here is derived from an EMBL/GenBank/DDBJ whole genome shotgun (WGS) entry which is preliminary data.</text>
</comment>
<organism evidence="1 2">
    <name type="scientific">Caerostris darwini</name>
    <dbReference type="NCBI Taxonomy" id="1538125"/>
    <lineage>
        <taxon>Eukaryota</taxon>
        <taxon>Metazoa</taxon>
        <taxon>Ecdysozoa</taxon>
        <taxon>Arthropoda</taxon>
        <taxon>Chelicerata</taxon>
        <taxon>Arachnida</taxon>
        <taxon>Araneae</taxon>
        <taxon>Araneomorphae</taxon>
        <taxon>Entelegynae</taxon>
        <taxon>Araneoidea</taxon>
        <taxon>Araneidae</taxon>
        <taxon>Caerostris</taxon>
    </lineage>
</organism>
<dbReference type="EMBL" id="BPLQ01008648">
    <property type="protein sequence ID" value="GIY38628.1"/>
    <property type="molecule type" value="Genomic_DNA"/>
</dbReference>
<sequence length="93" mass="10653">MPFYKWIIESKRHAELEETSFASKSDVNDNANKHMVGVIRHLSQLVSIASDIFGAIDIECKSIFQRTNDLRAKIQYCQDIVDNLDAKAVKVRK</sequence>
<accession>A0AAV4T423</accession>
<name>A0AAV4T423_9ARAC</name>
<dbReference type="AlphaFoldDB" id="A0AAV4T423"/>
<dbReference type="Proteomes" id="UP001054837">
    <property type="component" value="Unassembled WGS sequence"/>
</dbReference>
<reference evidence="1 2" key="1">
    <citation type="submission" date="2021-06" db="EMBL/GenBank/DDBJ databases">
        <title>Caerostris darwini draft genome.</title>
        <authorList>
            <person name="Kono N."/>
            <person name="Arakawa K."/>
        </authorList>
    </citation>
    <scope>NUCLEOTIDE SEQUENCE [LARGE SCALE GENOMIC DNA]</scope>
</reference>
<evidence type="ECO:0000313" key="1">
    <source>
        <dbReference type="EMBL" id="GIY38628.1"/>
    </source>
</evidence>
<keyword evidence="2" id="KW-1185">Reference proteome</keyword>
<protein>
    <submittedName>
        <fullName evidence="1">Uncharacterized protein</fullName>
    </submittedName>
</protein>
<proteinExistence type="predicted"/>
<gene>
    <name evidence="1" type="primary">AVEN_219330_1</name>
    <name evidence="1" type="ORF">CDAR_285331</name>
</gene>